<sequence>MASVAPACRVKFTSLKMVSSPAASATRLVRWTTSIAAEGKATLMQAGRNRIRQWGVMWRALLCLLCVLGAANAYSASKTVLVLGDSLSAGYGLTTGAGWVTLLEKRLASEGLPAQVINASISGDTTSGGRSRLPTLLKKYHPDIMILELGANDALRGLALASTEDNLRSMIASAQGIGARVLLLGMQIPPNYGADYARGFSALFPKLATERKTALVPFFLEGVAQRPELFQSDRLHPTAAAQPTLLDNVWPKLHPLLTRNP</sequence>
<dbReference type="GO" id="GO:0006629">
    <property type="term" value="P:lipid metabolic process"/>
    <property type="evidence" value="ECO:0007669"/>
    <property type="project" value="InterPro"/>
</dbReference>
<feature type="domain" description="SGNH hydrolase-type esterase" evidence="2">
    <location>
        <begin position="82"/>
        <end position="241"/>
    </location>
</feature>
<evidence type="ECO:0000313" key="4">
    <source>
        <dbReference type="Proteomes" id="UP000622890"/>
    </source>
</evidence>
<dbReference type="InterPro" id="IPR008265">
    <property type="entry name" value="Lipase_GDSL_AS"/>
</dbReference>
<keyword evidence="4" id="KW-1185">Reference proteome</keyword>
<protein>
    <submittedName>
        <fullName evidence="3">Arylesterase</fullName>
    </submittedName>
</protein>
<keyword evidence="1" id="KW-1133">Transmembrane helix</keyword>
<reference evidence="3" key="1">
    <citation type="submission" date="2021-01" db="EMBL/GenBank/DDBJ databases">
        <title>Genome sequence of strain Noviherbaspirillum sp. DKR-6.</title>
        <authorList>
            <person name="Chaudhary D.K."/>
        </authorList>
    </citation>
    <scope>NUCLEOTIDE SEQUENCE</scope>
    <source>
        <strain evidence="3">DKR-6</strain>
    </source>
</reference>
<dbReference type="SUPFAM" id="SSF52266">
    <property type="entry name" value="SGNH hydrolase"/>
    <property type="match status" value="1"/>
</dbReference>
<keyword evidence="1" id="KW-0812">Transmembrane</keyword>
<dbReference type="PROSITE" id="PS01098">
    <property type="entry name" value="LIPASE_GDSL_SER"/>
    <property type="match status" value="1"/>
</dbReference>
<dbReference type="PANTHER" id="PTHR30383:SF24">
    <property type="entry name" value="THIOESTERASE 1_PROTEASE 1_LYSOPHOSPHOLIPASE L1"/>
    <property type="match status" value="1"/>
</dbReference>
<evidence type="ECO:0000259" key="2">
    <source>
        <dbReference type="Pfam" id="PF13472"/>
    </source>
</evidence>
<dbReference type="CDD" id="cd01822">
    <property type="entry name" value="Lysophospholipase_L1_like"/>
    <property type="match status" value="1"/>
</dbReference>
<dbReference type="InterPro" id="IPR013830">
    <property type="entry name" value="SGNH_hydro"/>
</dbReference>
<accession>A0A934T1G2</accession>
<evidence type="ECO:0000256" key="1">
    <source>
        <dbReference type="SAM" id="Phobius"/>
    </source>
</evidence>
<gene>
    <name evidence="3" type="ORF">JJB74_14210</name>
</gene>
<evidence type="ECO:0000313" key="3">
    <source>
        <dbReference type="EMBL" id="MBK4735773.1"/>
    </source>
</evidence>
<dbReference type="EMBL" id="JAEPBG010000005">
    <property type="protein sequence ID" value="MBK4735773.1"/>
    <property type="molecule type" value="Genomic_DNA"/>
</dbReference>
<dbReference type="GO" id="GO:0004622">
    <property type="term" value="F:phosphatidylcholine lysophospholipase activity"/>
    <property type="evidence" value="ECO:0007669"/>
    <property type="project" value="TreeGrafter"/>
</dbReference>
<organism evidence="3 4">
    <name type="scientific">Noviherbaspirillum pedocola</name>
    <dbReference type="NCBI Taxonomy" id="2801341"/>
    <lineage>
        <taxon>Bacteria</taxon>
        <taxon>Pseudomonadati</taxon>
        <taxon>Pseudomonadota</taxon>
        <taxon>Betaproteobacteria</taxon>
        <taxon>Burkholderiales</taxon>
        <taxon>Oxalobacteraceae</taxon>
        <taxon>Noviherbaspirillum</taxon>
    </lineage>
</organism>
<name>A0A934T1G2_9BURK</name>
<dbReference type="Gene3D" id="3.40.50.1110">
    <property type="entry name" value="SGNH hydrolase"/>
    <property type="match status" value="1"/>
</dbReference>
<dbReference type="AlphaFoldDB" id="A0A934T1G2"/>
<dbReference type="PANTHER" id="PTHR30383">
    <property type="entry name" value="THIOESTERASE 1/PROTEASE 1/LYSOPHOSPHOLIPASE L1"/>
    <property type="match status" value="1"/>
</dbReference>
<comment type="caution">
    <text evidence="3">The sequence shown here is derived from an EMBL/GenBank/DDBJ whole genome shotgun (WGS) entry which is preliminary data.</text>
</comment>
<dbReference type="InterPro" id="IPR036514">
    <property type="entry name" value="SGNH_hydro_sf"/>
</dbReference>
<keyword evidence="1" id="KW-0472">Membrane</keyword>
<dbReference type="Pfam" id="PF13472">
    <property type="entry name" value="Lipase_GDSL_2"/>
    <property type="match status" value="1"/>
</dbReference>
<dbReference type="InterPro" id="IPR051532">
    <property type="entry name" value="Ester_Hydrolysis_Enzymes"/>
</dbReference>
<dbReference type="Proteomes" id="UP000622890">
    <property type="component" value="Unassembled WGS sequence"/>
</dbReference>
<feature type="transmembrane region" description="Helical" evidence="1">
    <location>
        <begin position="56"/>
        <end position="74"/>
    </location>
</feature>
<proteinExistence type="predicted"/>